<dbReference type="AlphaFoldDB" id="A0A6P6VX20"/>
<dbReference type="Pfam" id="PF13041">
    <property type="entry name" value="PPR_2"/>
    <property type="match status" value="1"/>
</dbReference>
<evidence type="ECO:0000256" key="1">
    <source>
        <dbReference type="ARBA" id="ARBA00022737"/>
    </source>
</evidence>
<feature type="repeat" description="PPR" evidence="2">
    <location>
        <begin position="425"/>
        <end position="459"/>
    </location>
</feature>
<gene>
    <name evidence="4" type="primary">LOC113727618</name>
</gene>
<evidence type="ECO:0000313" key="3">
    <source>
        <dbReference type="Proteomes" id="UP001652660"/>
    </source>
</evidence>
<name>A0A6P6VX20_COFAR</name>
<protein>
    <submittedName>
        <fullName evidence="4">Pentatricopeptide repeat-containing protein At3g05340-like</fullName>
    </submittedName>
</protein>
<dbReference type="InterPro" id="IPR011990">
    <property type="entry name" value="TPR-like_helical_dom_sf"/>
</dbReference>
<dbReference type="Gene3D" id="1.25.40.10">
    <property type="entry name" value="Tetratricopeptide repeat domain"/>
    <property type="match status" value="4"/>
</dbReference>
<dbReference type="RefSeq" id="XP_027107683.2">
    <property type="nucleotide sequence ID" value="XM_027251882.2"/>
</dbReference>
<evidence type="ECO:0000256" key="2">
    <source>
        <dbReference type="PROSITE-ProRule" id="PRU00708"/>
    </source>
</evidence>
<sequence>MNTRWLLQCSSCCLPFFWAAYRSSHLKTFNFSTPFSPETPKYSRNHVEISSLLSTCGREGNLRLGSSLHASIIKNPEVYNLENDRIVRNSLVIWNSLLSMYSQCGQLSDAVRMFDEMPVRDTISCNSIISGFLRNGKFEMGFGYFKEMIRSEFRRFDRASLTTVLSACDGLEFLGVTRMLHGLVVLSGFGREVTVGNALMTSYFRCGCSNLGKRVFDEMVERNVISWTAVISGLVQNEFYEESLDLFVEMYHGSVAPNYLTYLSALSACAGLQALKEGCQIHGVVWKLGIQSDFCVESVLMDMYSKCGCVEDAWQIFESAKVVDEVSTTVVLVGFAQNGFKDEAIQIFVKMVRAGIKLDPNVISAVLGVFGVETSLDLGKQVHSLVIKKGFGANPFVSNGLINMYSKCGNLEESVKIFTEMPQRNPVSWNSMIAAFARHGNCFRAFELYEEMTSEGREPTDVTFLSLLHACSHVGLVHRGMGILETMQRVYGMVPRMEHYACVVDMLGRAGLLKEAKHFIKGLPIEPGALIWQALLGACGIHGDNEMGKYAADQLLLAAPDSPVPYTLMANMCSSEGKWNDRATIIREMKERGVAKETGTSWIEIEKKIHSFVVADQMHPQNEFIYQSLLGLLKHMTDEGHLLENRLILYSRRPKQNGILDAKHFEFIE</sequence>
<dbReference type="InterPro" id="IPR046960">
    <property type="entry name" value="PPR_At4g14850-like_plant"/>
</dbReference>
<dbReference type="Pfam" id="PF20431">
    <property type="entry name" value="E_motif"/>
    <property type="match status" value="1"/>
</dbReference>
<feature type="repeat" description="PPR" evidence="2">
    <location>
        <begin position="121"/>
        <end position="155"/>
    </location>
</feature>
<reference evidence="3" key="1">
    <citation type="journal article" date="2025" name="Foods">
        <title>Unveiling the Microbial Signatures of Arabica Coffee Cherries: Insights into Ripeness Specific Diversity, Functional Traits, and Implications for Quality and Safety.</title>
        <authorList>
            <consortium name="RefSeq"/>
            <person name="Tenea G.N."/>
            <person name="Cifuentes V."/>
            <person name="Reyes P."/>
            <person name="Cevallos-Vallejos M."/>
        </authorList>
    </citation>
    <scope>NUCLEOTIDE SEQUENCE [LARGE SCALE GENOMIC DNA]</scope>
</reference>
<dbReference type="GeneID" id="113727618"/>
<feature type="repeat" description="PPR" evidence="2">
    <location>
        <begin position="223"/>
        <end position="257"/>
    </location>
</feature>
<dbReference type="PROSITE" id="PS51375">
    <property type="entry name" value="PPR"/>
    <property type="match status" value="7"/>
</dbReference>
<dbReference type="OrthoDB" id="635740at2759"/>
<dbReference type="PANTHER" id="PTHR47926">
    <property type="entry name" value="PENTATRICOPEPTIDE REPEAT-CONTAINING PROTEIN"/>
    <property type="match status" value="1"/>
</dbReference>
<dbReference type="NCBIfam" id="TIGR00756">
    <property type="entry name" value="PPR"/>
    <property type="match status" value="5"/>
</dbReference>
<feature type="repeat" description="PPR" evidence="2">
    <location>
        <begin position="90"/>
        <end position="120"/>
    </location>
</feature>
<feature type="repeat" description="PPR" evidence="2">
    <location>
        <begin position="394"/>
        <end position="424"/>
    </location>
</feature>
<feature type="repeat" description="PPR" evidence="2">
    <location>
        <begin position="324"/>
        <end position="358"/>
    </location>
</feature>
<dbReference type="InterPro" id="IPR002885">
    <property type="entry name" value="PPR_rpt"/>
</dbReference>
<feature type="repeat" description="PPR" evidence="2">
    <location>
        <begin position="562"/>
        <end position="596"/>
    </location>
</feature>
<dbReference type="InterPro" id="IPR046848">
    <property type="entry name" value="E_motif"/>
</dbReference>
<keyword evidence="3" id="KW-1185">Reference proteome</keyword>
<dbReference type="GO" id="GO:0003729">
    <property type="term" value="F:mRNA binding"/>
    <property type="evidence" value="ECO:0007669"/>
    <property type="project" value="UniProtKB-ARBA"/>
</dbReference>
<proteinExistence type="predicted"/>
<reference evidence="4" key="2">
    <citation type="submission" date="2025-08" db="UniProtKB">
        <authorList>
            <consortium name="RefSeq"/>
        </authorList>
    </citation>
    <scope>IDENTIFICATION</scope>
    <source>
        <tissue evidence="4">Leaves</tissue>
    </source>
</reference>
<organism evidence="3 4">
    <name type="scientific">Coffea arabica</name>
    <name type="common">Arabian coffee</name>
    <dbReference type="NCBI Taxonomy" id="13443"/>
    <lineage>
        <taxon>Eukaryota</taxon>
        <taxon>Viridiplantae</taxon>
        <taxon>Streptophyta</taxon>
        <taxon>Embryophyta</taxon>
        <taxon>Tracheophyta</taxon>
        <taxon>Spermatophyta</taxon>
        <taxon>Magnoliopsida</taxon>
        <taxon>eudicotyledons</taxon>
        <taxon>Gunneridae</taxon>
        <taxon>Pentapetalae</taxon>
        <taxon>asterids</taxon>
        <taxon>lamiids</taxon>
        <taxon>Gentianales</taxon>
        <taxon>Rubiaceae</taxon>
        <taxon>Ixoroideae</taxon>
        <taxon>Gardenieae complex</taxon>
        <taxon>Bertiereae - Coffeeae clade</taxon>
        <taxon>Coffeeae</taxon>
        <taxon>Coffea</taxon>
    </lineage>
</organism>
<dbReference type="Proteomes" id="UP001652660">
    <property type="component" value="Chromosome 2c"/>
</dbReference>
<keyword evidence="1" id="KW-0677">Repeat</keyword>
<dbReference type="GO" id="GO:0009451">
    <property type="term" value="P:RNA modification"/>
    <property type="evidence" value="ECO:0007669"/>
    <property type="project" value="InterPro"/>
</dbReference>
<dbReference type="PANTHER" id="PTHR47926:SF374">
    <property type="entry name" value="PENTATRICOPEPTIDE REPEAT-CONTAINING PROTEIN"/>
    <property type="match status" value="1"/>
</dbReference>
<dbReference type="Pfam" id="PF01535">
    <property type="entry name" value="PPR"/>
    <property type="match status" value="7"/>
</dbReference>
<accession>A0A6P6VX20</accession>
<evidence type="ECO:0000313" key="4">
    <source>
        <dbReference type="RefSeq" id="XP_027107683.2"/>
    </source>
</evidence>